<feature type="domain" description="AMP-dependent synthetase/ligase" evidence="1">
    <location>
        <begin position="24"/>
        <end position="355"/>
    </location>
</feature>
<dbReference type="Proteomes" id="UP000503540">
    <property type="component" value="Chromosome"/>
</dbReference>
<reference evidence="3 4" key="1">
    <citation type="journal article" date="2019" name="ACS Chem. Biol.">
        <title>Identification and Mobilization of a Cryptic Antibiotic Biosynthesis Gene Locus from a Human-Pathogenic Nocardia Isolate.</title>
        <authorList>
            <person name="Herisse M."/>
            <person name="Ishida K."/>
            <person name="Porter J.L."/>
            <person name="Howden B."/>
            <person name="Hertweck C."/>
            <person name="Stinear T.P."/>
            <person name="Pidot S.J."/>
        </authorList>
    </citation>
    <scope>NUCLEOTIDE SEQUENCE [LARGE SCALE GENOMIC DNA]</scope>
    <source>
        <strain evidence="3 4">AUSMDU00012717</strain>
    </source>
</reference>
<protein>
    <submittedName>
        <fullName evidence="3">Amino acid adenylation domain-containing protein</fullName>
    </submittedName>
</protein>
<dbReference type="InterPro" id="IPR010071">
    <property type="entry name" value="AA_adenyl_dom"/>
</dbReference>
<dbReference type="InterPro" id="IPR000873">
    <property type="entry name" value="AMP-dep_synth/lig_dom"/>
</dbReference>
<dbReference type="CDD" id="cd05930">
    <property type="entry name" value="A_NRPS"/>
    <property type="match status" value="1"/>
</dbReference>
<dbReference type="KEGG" id="nah:F5544_10625"/>
<name>A0A6G9YAF2_9NOCA</name>
<dbReference type="InterPro" id="IPR045851">
    <property type="entry name" value="AMP-bd_C_sf"/>
</dbReference>
<evidence type="ECO:0000259" key="2">
    <source>
        <dbReference type="Pfam" id="PF13193"/>
    </source>
</evidence>
<dbReference type="AlphaFoldDB" id="A0A6G9YAF2"/>
<evidence type="ECO:0000313" key="3">
    <source>
        <dbReference type="EMBL" id="QIS10023.1"/>
    </source>
</evidence>
<dbReference type="InterPro" id="IPR020845">
    <property type="entry name" value="AMP-binding_CS"/>
</dbReference>
<accession>A0A6G9YAF2</accession>
<dbReference type="Gene3D" id="3.30.300.30">
    <property type="match status" value="1"/>
</dbReference>
<dbReference type="SUPFAM" id="SSF56801">
    <property type="entry name" value="Acetyl-CoA synthetase-like"/>
    <property type="match status" value="1"/>
</dbReference>
<proteinExistence type="predicted"/>
<dbReference type="FunFam" id="3.40.50.980:FF:000001">
    <property type="entry name" value="Non-ribosomal peptide synthetase"/>
    <property type="match status" value="1"/>
</dbReference>
<organism evidence="3 4">
    <name type="scientific">Nocardia arthritidis</name>
    <dbReference type="NCBI Taxonomy" id="228602"/>
    <lineage>
        <taxon>Bacteria</taxon>
        <taxon>Bacillati</taxon>
        <taxon>Actinomycetota</taxon>
        <taxon>Actinomycetes</taxon>
        <taxon>Mycobacteriales</taxon>
        <taxon>Nocardiaceae</taxon>
        <taxon>Nocardia</taxon>
    </lineage>
</organism>
<dbReference type="GO" id="GO:0044550">
    <property type="term" value="P:secondary metabolite biosynthetic process"/>
    <property type="evidence" value="ECO:0007669"/>
    <property type="project" value="TreeGrafter"/>
</dbReference>
<dbReference type="NCBIfam" id="TIGR01733">
    <property type="entry name" value="AA-adenyl-dom"/>
    <property type="match status" value="1"/>
</dbReference>
<dbReference type="FunFam" id="3.40.50.12780:FF:000012">
    <property type="entry name" value="Non-ribosomal peptide synthetase"/>
    <property type="match status" value="1"/>
</dbReference>
<feature type="domain" description="AMP-binding enzyme C-terminal" evidence="2">
    <location>
        <begin position="413"/>
        <end position="484"/>
    </location>
</feature>
<evidence type="ECO:0000313" key="4">
    <source>
        <dbReference type="Proteomes" id="UP000503540"/>
    </source>
</evidence>
<dbReference type="RefSeq" id="WP_167473054.1">
    <property type="nucleotide sequence ID" value="NZ_CP046172.1"/>
</dbReference>
<dbReference type="PANTHER" id="PTHR45527:SF1">
    <property type="entry name" value="FATTY ACID SYNTHASE"/>
    <property type="match status" value="1"/>
</dbReference>
<dbReference type="GO" id="GO:0043041">
    <property type="term" value="P:amino acid activation for nonribosomal peptide biosynthetic process"/>
    <property type="evidence" value="ECO:0007669"/>
    <property type="project" value="TreeGrafter"/>
</dbReference>
<dbReference type="Pfam" id="PF00501">
    <property type="entry name" value="AMP-binding"/>
    <property type="match status" value="1"/>
</dbReference>
<dbReference type="PROSITE" id="PS00455">
    <property type="entry name" value="AMP_BINDING"/>
    <property type="match status" value="1"/>
</dbReference>
<dbReference type="InterPro" id="IPR025110">
    <property type="entry name" value="AMP-bd_C"/>
</dbReference>
<dbReference type="GO" id="GO:0031177">
    <property type="term" value="F:phosphopantetheine binding"/>
    <property type="evidence" value="ECO:0007669"/>
    <property type="project" value="TreeGrafter"/>
</dbReference>
<gene>
    <name evidence="3" type="ORF">F5544_10625</name>
</gene>
<dbReference type="GO" id="GO:0005737">
    <property type="term" value="C:cytoplasm"/>
    <property type="evidence" value="ECO:0007669"/>
    <property type="project" value="TreeGrafter"/>
</dbReference>
<keyword evidence="4" id="KW-1185">Reference proteome</keyword>
<sequence>MIEPGDPKADAIQQDWLPVHKMADRWAERTPDAPALWHEGGEISHRQLSEWSNSIAAELIRLGIEAEQLVGVTLPRAPEQVAAVLGVLKAGAVYLPLDPAYPAERLEYMVRDSGLRTLLTRGPGLLGLPPEVTVIDIDDIAPQGYSHVPVRPAQLAYVIYTSGTTGLPKGVELTHAGLANVIRASLTDFGLDQSARVLQSVPASFDAAVWQLFMGLASGGTLCLAPDLATADHSIERTMREGRVTMVYLPPALLSTIDPAGVPDLRTVITGGDRISAELRNRWAESVRFFAGYGPTECTIGQTWQECSVRSASAPSIGVPIDGVRLYVLDRTGDPVAAGEVGEVHVGGIAAGRGYRHRPGLTAARFVADPFAPGARMYRTGDLVRRTADGSMIFVARADQQVKIRGYRIELGEVEAALRAIDGVADAVARTEPGASGLPRLIAYAIAAIPADLVRNRLRDSLPEHMVPSVVHVVDHFPLTVNGKIDRDALPALIRTAPDPLAQALAAVEAMSDEQARALLDD</sequence>
<dbReference type="Gene3D" id="2.30.38.10">
    <property type="entry name" value="Luciferase, Domain 3"/>
    <property type="match status" value="1"/>
</dbReference>
<dbReference type="EMBL" id="CP046172">
    <property type="protein sequence ID" value="QIS10023.1"/>
    <property type="molecule type" value="Genomic_DNA"/>
</dbReference>
<dbReference type="PANTHER" id="PTHR45527">
    <property type="entry name" value="NONRIBOSOMAL PEPTIDE SYNTHETASE"/>
    <property type="match status" value="1"/>
</dbReference>
<evidence type="ECO:0000259" key="1">
    <source>
        <dbReference type="Pfam" id="PF00501"/>
    </source>
</evidence>
<dbReference type="Pfam" id="PF13193">
    <property type="entry name" value="AMP-binding_C"/>
    <property type="match status" value="1"/>
</dbReference>
<dbReference type="Gene3D" id="3.40.50.980">
    <property type="match status" value="2"/>
</dbReference>